<evidence type="ECO:0000256" key="12">
    <source>
        <dbReference type="ARBA" id="ARBA00049342"/>
    </source>
</evidence>
<dbReference type="Pfam" id="PF00258">
    <property type="entry name" value="Flavodoxin_1"/>
    <property type="match status" value="1"/>
</dbReference>
<dbReference type="InterPro" id="IPR039261">
    <property type="entry name" value="FNR_nucleotide-bd"/>
</dbReference>
<gene>
    <name evidence="18" type="primary">cypD</name>
    <name evidence="18" type="ORF">BPA01_43120</name>
</gene>
<dbReference type="GO" id="GO:0020037">
    <property type="term" value="F:heme binding"/>
    <property type="evidence" value="ECO:0007669"/>
    <property type="project" value="UniProtKB-UniRule"/>
</dbReference>
<dbReference type="Gene3D" id="1.10.630.10">
    <property type="entry name" value="Cytochrome P450"/>
    <property type="match status" value="1"/>
</dbReference>
<keyword evidence="14" id="KW-0249">Electron transport</keyword>
<dbReference type="EC" id="1.14.14.1" evidence="14"/>
<dbReference type="FunFam" id="3.40.50.80:FF:000001">
    <property type="entry name" value="NADPH--cytochrome P450 reductase 1"/>
    <property type="match status" value="1"/>
</dbReference>
<keyword evidence="9 14" id="KW-0560">Oxidoreductase</keyword>
<dbReference type="InterPro" id="IPR008254">
    <property type="entry name" value="Flavodoxin/NO_synth"/>
</dbReference>
<dbReference type="GO" id="GO:0004783">
    <property type="term" value="F:sulfite reductase (NADPH) activity"/>
    <property type="evidence" value="ECO:0007669"/>
    <property type="project" value="UniProtKB-EC"/>
</dbReference>
<comment type="function">
    <text evidence="14">Functions as a fatty acid monooxygenase.</text>
</comment>
<dbReference type="Gene3D" id="3.40.50.360">
    <property type="match status" value="1"/>
</dbReference>
<dbReference type="GO" id="GO:0003958">
    <property type="term" value="F:NADPH-hemoprotein reductase activity"/>
    <property type="evidence" value="ECO:0007669"/>
    <property type="project" value="UniProtKB-UniRule"/>
</dbReference>
<dbReference type="PROSITE" id="PS51384">
    <property type="entry name" value="FAD_FR"/>
    <property type="match status" value="1"/>
</dbReference>
<evidence type="ECO:0000256" key="5">
    <source>
        <dbReference type="ARBA" id="ARBA00022643"/>
    </source>
</evidence>
<dbReference type="PROSITE" id="PS50902">
    <property type="entry name" value="FLAVODOXIN_LIKE"/>
    <property type="match status" value="1"/>
</dbReference>
<comment type="catalytic activity">
    <reaction evidence="13">
        <text>hydrogen sulfide + 3 NADP(+) + 3 H2O = sulfite + 3 NADPH + 4 H(+)</text>
        <dbReference type="Rhea" id="RHEA:13801"/>
        <dbReference type="ChEBI" id="CHEBI:15377"/>
        <dbReference type="ChEBI" id="CHEBI:15378"/>
        <dbReference type="ChEBI" id="CHEBI:17359"/>
        <dbReference type="ChEBI" id="CHEBI:29919"/>
        <dbReference type="ChEBI" id="CHEBI:57783"/>
        <dbReference type="ChEBI" id="CHEBI:58349"/>
        <dbReference type="EC" id="1.8.1.2"/>
    </reaction>
</comment>
<dbReference type="GO" id="GO:0005829">
    <property type="term" value="C:cytosol"/>
    <property type="evidence" value="ECO:0007669"/>
    <property type="project" value="TreeGrafter"/>
</dbReference>
<dbReference type="PANTHER" id="PTHR19384">
    <property type="entry name" value="NITRIC OXIDE SYNTHASE-RELATED"/>
    <property type="match status" value="1"/>
</dbReference>
<dbReference type="Pfam" id="PF00667">
    <property type="entry name" value="FAD_binding_1"/>
    <property type="match status" value="1"/>
</dbReference>
<keyword evidence="5 14" id="KW-0288">FMN</keyword>
<comment type="caution">
    <text evidence="18">The sequence shown here is derived from an EMBL/GenBank/DDBJ whole genome shotgun (WGS) entry which is preliminary data.</text>
</comment>
<evidence type="ECO:0000256" key="7">
    <source>
        <dbReference type="ARBA" id="ARBA00022827"/>
    </source>
</evidence>
<evidence type="ECO:0000256" key="15">
    <source>
        <dbReference type="PIRSR" id="PIRSR000209-1"/>
    </source>
</evidence>
<evidence type="ECO:0000256" key="3">
    <source>
        <dbReference type="ARBA" id="ARBA00022617"/>
    </source>
</evidence>
<comment type="cofactor">
    <cofactor evidence="14 15">
        <name>heme</name>
        <dbReference type="ChEBI" id="CHEBI:30413"/>
    </cofactor>
</comment>
<keyword evidence="4 14" id="KW-0285">Flavoprotein</keyword>
<dbReference type="SUPFAM" id="SSF52218">
    <property type="entry name" value="Flavoproteins"/>
    <property type="match status" value="1"/>
</dbReference>
<dbReference type="InterPro" id="IPR023173">
    <property type="entry name" value="NADPH_Cyt_P450_Rdtase_alpha"/>
</dbReference>
<dbReference type="InterPro" id="IPR017972">
    <property type="entry name" value="Cyt_P450_CS"/>
</dbReference>
<comment type="catalytic activity">
    <reaction evidence="14">
        <text>an organic molecule + reduced [NADPH--hemoprotein reductase] + O2 = an alcohol + oxidized [NADPH--hemoprotein reductase] + H2O + H(+)</text>
        <dbReference type="Rhea" id="RHEA:17149"/>
        <dbReference type="Rhea" id="RHEA-COMP:11964"/>
        <dbReference type="Rhea" id="RHEA-COMP:11965"/>
        <dbReference type="ChEBI" id="CHEBI:15377"/>
        <dbReference type="ChEBI" id="CHEBI:15378"/>
        <dbReference type="ChEBI" id="CHEBI:15379"/>
        <dbReference type="ChEBI" id="CHEBI:30879"/>
        <dbReference type="ChEBI" id="CHEBI:57618"/>
        <dbReference type="ChEBI" id="CHEBI:58210"/>
        <dbReference type="ChEBI" id="CHEBI:142491"/>
        <dbReference type="EC" id="1.14.14.1"/>
    </reaction>
</comment>
<keyword evidence="19" id="KW-1185">Reference proteome</keyword>
<dbReference type="Pfam" id="PF00175">
    <property type="entry name" value="NAD_binding_1"/>
    <property type="match status" value="1"/>
</dbReference>
<dbReference type="Gene3D" id="1.20.990.10">
    <property type="entry name" value="NADPH-cytochrome p450 Reductase, Chain A, domain 3"/>
    <property type="match status" value="1"/>
</dbReference>
<keyword evidence="2 14" id="KW-0813">Transport</keyword>
<feature type="domain" description="Flavodoxin-like" evidence="16">
    <location>
        <begin position="495"/>
        <end position="634"/>
    </location>
</feature>
<comment type="cofactor">
    <cofactor evidence="14">
        <name>FAD</name>
        <dbReference type="ChEBI" id="CHEBI:57692"/>
    </cofactor>
    <cofactor evidence="14">
        <name>FMN</name>
        <dbReference type="ChEBI" id="CHEBI:58210"/>
    </cofactor>
</comment>
<dbReference type="EC" id="1.6.2.4" evidence="14"/>
<reference evidence="18 19" key="1">
    <citation type="submission" date="2019-06" db="EMBL/GenBank/DDBJ databases">
        <title>Whole genome shotgun sequence of Brevibacillus parabrevis NBRC 12334.</title>
        <authorList>
            <person name="Hosoyama A."/>
            <person name="Uohara A."/>
            <person name="Ohji S."/>
            <person name="Ichikawa N."/>
        </authorList>
    </citation>
    <scope>NUCLEOTIDE SEQUENCE [LARGE SCALE GENOMIC DNA]</scope>
    <source>
        <strain evidence="18 19">NBRC 12334</strain>
    </source>
</reference>
<keyword evidence="10 14" id="KW-0408">Iron</keyword>
<evidence type="ECO:0000256" key="4">
    <source>
        <dbReference type="ARBA" id="ARBA00022630"/>
    </source>
</evidence>
<evidence type="ECO:0000256" key="6">
    <source>
        <dbReference type="ARBA" id="ARBA00022723"/>
    </source>
</evidence>
<evidence type="ECO:0000313" key="19">
    <source>
        <dbReference type="Proteomes" id="UP000316882"/>
    </source>
</evidence>
<protein>
    <recommendedName>
        <fullName evidence="14">Bifunctional cytochrome P450/NADPH--P450 reductase</fullName>
    </recommendedName>
    <domain>
        <recommendedName>
            <fullName evidence="14">Cytochrome P450</fullName>
            <ecNumber evidence="14">1.14.14.1</ecNumber>
        </recommendedName>
    </domain>
    <domain>
        <recommendedName>
            <fullName evidence="14">NADPH--cytochrome P450 reductase</fullName>
            <ecNumber evidence="14">1.6.2.4</ecNumber>
        </recommendedName>
    </domain>
</protein>
<dbReference type="SUPFAM" id="SSF63380">
    <property type="entry name" value="Riboflavin synthase domain-like"/>
    <property type="match status" value="1"/>
</dbReference>
<keyword evidence="8 14" id="KW-0521">NADP</keyword>
<dbReference type="InterPro" id="IPR001128">
    <property type="entry name" value="Cyt_P450"/>
</dbReference>
<dbReference type="GO" id="GO:0070330">
    <property type="term" value="F:aromatase activity"/>
    <property type="evidence" value="ECO:0007669"/>
    <property type="project" value="UniProtKB-UniRule"/>
</dbReference>
<comment type="catalytic activity">
    <reaction evidence="12 14">
        <text>2 oxidized [cytochrome P450] + NADPH = 2 reduced [cytochrome P450] + NADP(+) + H(+)</text>
        <dbReference type="Rhea" id="RHEA:24040"/>
        <dbReference type="Rhea" id="RHEA-COMP:14627"/>
        <dbReference type="Rhea" id="RHEA-COMP:14628"/>
        <dbReference type="ChEBI" id="CHEBI:15378"/>
        <dbReference type="ChEBI" id="CHEBI:55376"/>
        <dbReference type="ChEBI" id="CHEBI:57783"/>
        <dbReference type="ChEBI" id="CHEBI:58349"/>
        <dbReference type="ChEBI" id="CHEBI:60344"/>
        <dbReference type="EC" id="1.6.2.4"/>
    </reaction>
</comment>
<dbReference type="PRINTS" id="PR00369">
    <property type="entry name" value="FLAVODOXIN"/>
</dbReference>
<evidence type="ECO:0000256" key="11">
    <source>
        <dbReference type="ARBA" id="ARBA00023033"/>
    </source>
</evidence>
<evidence type="ECO:0000256" key="9">
    <source>
        <dbReference type="ARBA" id="ARBA00023002"/>
    </source>
</evidence>
<dbReference type="GO" id="GO:0050660">
    <property type="term" value="F:flavin adenine dinucleotide binding"/>
    <property type="evidence" value="ECO:0007669"/>
    <property type="project" value="TreeGrafter"/>
</dbReference>
<evidence type="ECO:0000256" key="2">
    <source>
        <dbReference type="ARBA" id="ARBA00022448"/>
    </source>
</evidence>
<feature type="binding site" description="axial binding residue" evidence="15">
    <location>
        <position position="403"/>
    </location>
    <ligand>
        <name>heme</name>
        <dbReference type="ChEBI" id="CHEBI:30413"/>
    </ligand>
    <ligandPart>
        <name>Fe</name>
        <dbReference type="ChEBI" id="CHEBI:18248"/>
    </ligandPart>
</feature>
<dbReference type="FunFam" id="1.10.630.10:FF:000040">
    <property type="entry name" value="Bifunctional cytochrome P450/NADPH--P450 reductase"/>
    <property type="match status" value="1"/>
</dbReference>
<dbReference type="InterPro" id="IPR036396">
    <property type="entry name" value="Cyt_P450_sf"/>
</dbReference>
<dbReference type="PRINTS" id="PR00371">
    <property type="entry name" value="FPNCR"/>
</dbReference>
<evidence type="ECO:0000256" key="14">
    <source>
        <dbReference type="PIRNR" id="PIRNR000209"/>
    </source>
</evidence>
<evidence type="ECO:0000256" key="10">
    <source>
        <dbReference type="ARBA" id="ARBA00023004"/>
    </source>
</evidence>
<dbReference type="PIRSF" id="PIRSF000209">
    <property type="entry name" value="Bifunctional_P450_P450R"/>
    <property type="match status" value="1"/>
</dbReference>
<dbReference type="SUPFAM" id="SSF48264">
    <property type="entry name" value="Cytochrome P450"/>
    <property type="match status" value="1"/>
</dbReference>
<evidence type="ECO:0000256" key="13">
    <source>
        <dbReference type="ARBA" id="ARBA00052219"/>
    </source>
</evidence>
<dbReference type="InterPro" id="IPR001709">
    <property type="entry name" value="Flavoprot_Pyr_Nucl_cyt_Rdtase"/>
</dbReference>
<dbReference type="InterPro" id="IPR029039">
    <property type="entry name" value="Flavoprotein-like_sf"/>
</dbReference>
<dbReference type="InterPro" id="IPR001433">
    <property type="entry name" value="OxRdtase_FAD/NAD-bd"/>
</dbReference>
<evidence type="ECO:0000259" key="16">
    <source>
        <dbReference type="PROSITE" id="PS50902"/>
    </source>
</evidence>
<evidence type="ECO:0000259" key="17">
    <source>
        <dbReference type="PROSITE" id="PS51384"/>
    </source>
</evidence>
<dbReference type="FunFam" id="1.20.990.10:FF:000011">
    <property type="entry name" value="Bifunctional cytochrome P450/NADPH--P450 reductase"/>
    <property type="match status" value="1"/>
</dbReference>
<sequence length="1063" mass="119060">MSEAVMIPQPKTYGPLGNLPSIDQSQPILSMGDLAKEYGPIYRLTLPGFTTLIVTGHKLVAEVCDITRFDKEVSGVLENVRVFAGDGLFTSRTTEPNWRKAHNILLPTFSQQAMKGYHDMMVDIASQLVQKWARLNPNETIDVADDMTRLTLDTIGICGFNYRFNSFYKEKHSPFIESMVRALNEAMHKSSRLAIQNMLMVKTRQQFQEDIQTMFSLVDKIIEERKRNGDRGEADLLARMLHGKDPETGEGLDDENIRYQIITFLIAGHETTSGLLSFALYYLLKNESVLQKAYEEVDRVMTTPIPQYEQVQKLKYIRLVLNEALRLWPTAPGFDLFAREDTVIGGMYPVKKGETVSVILPQLHRDKDAWGEDAEEFRPERFSDPAKVPHHAYKPFGNGERACIGMQFALYEATLVLGMILQNFRLVDYANYQLKVAQTLTIKPDGFTIRVRQRTDRSAVSVPADKHREQATGNAQAPVKPQAAKTPVGATAIPLLVLYGSNLGTAEGKARELADAARQYGFASEVGVLNDWAGKLPTKGAVLIVTASYNGRPPRNAAGFVKWLEQVQPGELAGVQFAVLGCGDRNWSNTYQSVPVFIDEQLAKKGGTRLSGRGEADAGGDFEKQVDDWRETMWNDLTDAFGLQREEQAEGEQPELQVQFVAGHPTVPLAEAYDCVQATVLANRELQQPGSGRSTRHIELALPAGVIYQEGDHIGILPNNRPEIVERILRRFRLQGTEQLILRVHGRSAVHLPLDRPVSLRDLLSTSVEVQEAATRAQLRALAACTVCPPHKRELEALLDETVYAEQVLKKRLTMLELLEKYEACELPFAKFLDLLPPLRPRYYSISSSPMHWEDQASLTVAVVNGPAWSGQGQYHGVASTFLAERSAGEKIWMFVRTPESGFQLPENPLLPIVMVGPGTGIAPFRGFLQARAALKEQGVPLGEAHLYFGCRNELDFLYREELEQYQRDGIVTLHTAFSRSSGMVKTYVQHLLEQDDVYLVDLLDNRGRLYVCGDGTHMAPDVEATVLRIYQRVRGADPAEAQAWLEQLQAEGRYAKDVWSRM</sequence>
<dbReference type="InterPro" id="IPR017938">
    <property type="entry name" value="Riboflavin_synthase-like_b-brl"/>
</dbReference>
<evidence type="ECO:0000256" key="8">
    <source>
        <dbReference type="ARBA" id="ARBA00022857"/>
    </source>
</evidence>
<keyword evidence="7 14" id="KW-0274">FAD</keyword>
<accession>A0A4Y3PJQ4</accession>
<dbReference type="CDD" id="cd06206">
    <property type="entry name" value="bifunctional_CYPOR"/>
    <property type="match status" value="1"/>
</dbReference>
<dbReference type="SUPFAM" id="SSF52343">
    <property type="entry name" value="Ferredoxin reductase-like, C-terminal NADP-linked domain"/>
    <property type="match status" value="1"/>
</dbReference>
<keyword evidence="11 14" id="KW-0503">Monooxygenase</keyword>
<dbReference type="InterPro" id="IPR001094">
    <property type="entry name" value="Flavdoxin-like"/>
</dbReference>
<dbReference type="AlphaFoldDB" id="A0A4Y3PJQ4"/>
<dbReference type="InterPro" id="IPR003097">
    <property type="entry name" value="CysJ-like_FAD-binding"/>
</dbReference>
<dbReference type="Gene3D" id="2.40.30.10">
    <property type="entry name" value="Translation factors"/>
    <property type="match status" value="1"/>
</dbReference>
<dbReference type="CDD" id="cd11068">
    <property type="entry name" value="CYP120A1"/>
    <property type="match status" value="1"/>
</dbReference>
<dbReference type="PROSITE" id="PS00086">
    <property type="entry name" value="CYTOCHROME_P450"/>
    <property type="match status" value="1"/>
</dbReference>
<dbReference type="InterPro" id="IPR023206">
    <property type="entry name" value="Bifunctional_P450_P450_red"/>
</dbReference>
<dbReference type="EMBL" id="BJMH01000026">
    <property type="protein sequence ID" value="GEB34732.1"/>
    <property type="molecule type" value="Genomic_DNA"/>
</dbReference>
<evidence type="ECO:0000313" key="18">
    <source>
        <dbReference type="EMBL" id="GEB34732.1"/>
    </source>
</evidence>
<evidence type="ECO:0000256" key="1">
    <source>
        <dbReference type="ARBA" id="ARBA00010018"/>
    </source>
</evidence>
<dbReference type="Gene3D" id="3.40.50.80">
    <property type="entry name" value="Nucleotide-binding domain of ferredoxin-NADP reductase (FNR) module"/>
    <property type="match status" value="1"/>
</dbReference>
<dbReference type="GO" id="GO:0005506">
    <property type="term" value="F:iron ion binding"/>
    <property type="evidence" value="ECO:0007669"/>
    <property type="project" value="UniProtKB-UniRule"/>
</dbReference>
<name>A0A4Y3PJQ4_BREPA</name>
<organism evidence="18 19">
    <name type="scientific">Brevibacillus parabrevis</name>
    <dbReference type="NCBI Taxonomy" id="54914"/>
    <lineage>
        <taxon>Bacteria</taxon>
        <taxon>Bacillati</taxon>
        <taxon>Bacillota</taxon>
        <taxon>Bacilli</taxon>
        <taxon>Bacillales</taxon>
        <taxon>Paenibacillaceae</taxon>
        <taxon>Brevibacillus</taxon>
    </lineage>
</organism>
<dbReference type="GO" id="GO:0010181">
    <property type="term" value="F:FMN binding"/>
    <property type="evidence" value="ECO:0007669"/>
    <property type="project" value="UniProtKB-UniRule"/>
</dbReference>
<comment type="similarity">
    <text evidence="1 14">In the N-terminal section; belongs to the cytochrome P450 family.</text>
</comment>
<feature type="domain" description="FAD-binding FR-type" evidence="17">
    <location>
        <begin position="673"/>
        <end position="906"/>
    </location>
</feature>
<keyword evidence="3 14" id="KW-0349">Heme</keyword>
<dbReference type="Proteomes" id="UP000316882">
    <property type="component" value="Unassembled WGS sequence"/>
</dbReference>
<dbReference type="Pfam" id="PF00067">
    <property type="entry name" value="p450"/>
    <property type="match status" value="1"/>
</dbReference>
<dbReference type="InterPro" id="IPR017927">
    <property type="entry name" value="FAD-bd_FR_type"/>
</dbReference>
<keyword evidence="6 14" id="KW-0479">Metal-binding</keyword>
<proteinExistence type="inferred from homology"/>
<dbReference type="PANTHER" id="PTHR19384:SF17">
    <property type="entry name" value="NADPH--CYTOCHROME P450 REDUCTASE"/>
    <property type="match status" value="1"/>
</dbReference>